<organism evidence="2">
    <name type="scientific">Culex pipiens</name>
    <name type="common">House mosquito</name>
    <dbReference type="NCBI Taxonomy" id="7175"/>
    <lineage>
        <taxon>Eukaryota</taxon>
        <taxon>Metazoa</taxon>
        <taxon>Ecdysozoa</taxon>
        <taxon>Arthropoda</taxon>
        <taxon>Hexapoda</taxon>
        <taxon>Insecta</taxon>
        <taxon>Pterygota</taxon>
        <taxon>Neoptera</taxon>
        <taxon>Endopterygota</taxon>
        <taxon>Diptera</taxon>
        <taxon>Nematocera</taxon>
        <taxon>Culicoidea</taxon>
        <taxon>Culicidae</taxon>
        <taxon>Culicinae</taxon>
        <taxon>Culicini</taxon>
        <taxon>Culex</taxon>
        <taxon>Culex</taxon>
    </lineage>
</organism>
<dbReference type="EMBL" id="HBUE01032713">
    <property type="protein sequence ID" value="CAG6457369.1"/>
    <property type="molecule type" value="Transcribed_RNA"/>
</dbReference>
<protein>
    <submittedName>
        <fullName evidence="2">(northern house mosquito) hypothetical protein</fullName>
    </submittedName>
</protein>
<dbReference type="AlphaFoldDB" id="A0A8D8ANK9"/>
<dbReference type="EMBL" id="HBUE01243026">
    <property type="protein sequence ID" value="CAG6550341.1"/>
    <property type="molecule type" value="Transcribed_RNA"/>
</dbReference>
<proteinExistence type="predicted"/>
<dbReference type="EMBL" id="HBUE01032715">
    <property type="protein sequence ID" value="CAG6457371.1"/>
    <property type="molecule type" value="Transcribed_RNA"/>
</dbReference>
<evidence type="ECO:0000256" key="1">
    <source>
        <dbReference type="SAM" id="Phobius"/>
    </source>
</evidence>
<reference evidence="2" key="1">
    <citation type="submission" date="2021-05" db="EMBL/GenBank/DDBJ databases">
        <authorList>
            <person name="Alioto T."/>
            <person name="Alioto T."/>
            <person name="Gomez Garrido J."/>
        </authorList>
    </citation>
    <scope>NUCLEOTIDE SEQUENCE</scope>
</reference>
<keyword evidence="1" id="KW-1133">Transmembrane helix</keyword>
<keyword evidence="1" id="KW-0812">Transmembrane</keyword>
<dbReference type="EMBL" id="HBUE01350115">
    <property type="protein sequence ID" value="CAG6602635.1"/>
    <property type="molecule type" value="Transcribed_RNA"/>
</dbReference>
<sequence>MAGRGTSHGTDRRGCGTFLVHSEVILEVQFRQRRSLALFRQLFARNRLDRRRYWFVLFLVHHNVVVVGCVCRRCSCRCNDTMLRRFQAVAIHHTAAVLFNDVRIVACIVVTVIVVDAIAISFHVFNGLEVVLMSSHRCKTWR</sequence>
<evidence type="ECO:0000313" key="2">
    <source>
        <dbReference type="EMBL" id="CAG6457371.1"/>
    </source>
</evidence>
<accession>A0A8D8ANK9</accession>
<feature type="transmembrane region" description="Helical" evidence="1">
    <location>
        <begin position="53"/>
        <end position="75"/>
    </location>
</feature>
<keyword evidence="1" id="KW-0472">Membrane</keyword>
<name>A0A8D8ANK9_CULPI</name>
<feature type="transmembrane region" description="Helical" evidence="1">
    <location>
        <begin position="104"/>
        <end position="125"/>
    </location>
</feature>